<evidence type="ECO:0000313" key="4">
    <source>
        <dbReference type="Proteomes" id="UP000266906"/>
    </source>
</evidence>
<protein>
    <submittedName>
        <fullName evidence="3">Uncharacterized protein</fullName>
    </submittedName>
</protein>
<comment type="caution">
    <text evidence="3">The sequence shown here is derived from an EMBL/GenBank/DDBJ whole genome shotgun (WGS) entry which is preliminary data.</text>
</comment>
<dbReference type="EMBL" id="RKQG01000001">
    <property type="protein sequence ID" value="RPE34753.1"/>
    <property type="molecule type" value="Genomic_DNA"/>
</dbReference>
<evidence type="ECO:0000313" key="5">
    <source>
        <dbReference type="Proteomes" id="UP000267408"/>
    </source>
</evidence>
<gene>
    <name evidence="3" type="ORF">EDD38_3085</name>
    <name evidence="2" type="ORF">EDD39_2596</name>
</gene>
<keyword evidence="1" id="KW-0472">Membrane</keyword>
<keyword evidence="1" id="KW-1133">Transmembrane helix</keyword>
<feature type="transmembrane region" description="Helical" evidence="1">
    <location>
        <begin position="25"/>
        <end position="45"/>
    </location>
</feature>
<accession>A0A8G1XCV8</accession>
<reference evidence="4 5" key="1">
    <citation type="submission" date="2018-11" db="EMBL/GenBank/DDBJ databases">
        <title>Sequencing the genomes of 1000 actinobacteria strains.</title>
        <authorList>
            <person name="Klenk H.-P."/>
        </authorList>
    </citation>
    <scope>NUCLEOTIDE SEQUENCE [LARGE SCALE GENOMIC DNA]</scope>
    <source>
        <strain evidence="2 5">DSM 44780</strain>
        <strain evidence="3 4">DSM 44781</strain>
    </source>
</reference>
<keyword evidence="4" id="KW-1185">Reference proteome</keyword>
<accession>A0A3N4RN28</accession>
<dbReference type="Proteomes" id="UP000266906">
    <property type="component" value="Unassembled WGS sequence"/>
</dbReference>
<dbReference type="EMBL" id="RJVJ01000001">
    <property type="protein sequence ID" value="ROR44403.1"/>
    <property type="molecule type" value="Genomic_DNA"/>
</dbReference>
<evidence type="ECO:0000313" key="3">
    <source>
        <dbReference type="EMBL" id="RPE34753.1"/>
    </source>
</evidence>
<proteinExistence type="predicted"/>
<evidence type="ECO:0000256" key="1">
    <source>
        <dbReference type="SAM" id="Phobius"/>
    </source>
</evidence>
<evidence type="ECO:0000313" key="2">
    <source>
        <dbReference type="EMBL" id="ROR44403.1"/>
    </source>
</evidence>
<name>A0A3N4RN28_9ACTN</name>
<organism evidence="3 4">
    <name type="scientific">Kitasatospora cineracea</name>
    <dbReference type="NCBI Taxonomy" id="88074"/>
    <lineage>
        <taxon>Bacteria</taxon>
        <taxon>Bacillati</taxon>
        <taxon>Actinomycetota</taxon>
        <taxon>Actinomycetes</taxon>
        <taxon>Kitasatosporales</taxon>
        <taxon>Streptomycetaceae</taxon>
        <taxon>Kitasatospora</taxon>
    </lineage>
</organism>
<dbReference type="RefSeq" id="WP_162870004.1">
    <property type="nucleotide sequence ID" value="NZ_JBEXVB010000223.1"/>
</dbReference>
<keyword evidence="1" id="KW-0812">Transmembrane</keyword>
<sequence length="49" mass="5271">MSPAALPAIVHLAEEGGNHDSLNPLLTGGAALFILLLLLFITTRFNRDR</sequence>
<dbReference type="AlphaFoldDB" id="A0A3N4RN28"/>
<dbReference type="Proteomes" id="UP000267408">
    <property type="component" value="Unassembled WGS sequence"/>
</dbReference>